<feature type="binding site" description="in other chain" evidence="6">
    <location>
        <begin position="240"/>
        <end position="243"/>
    </location>
    <ligand>
        <name>pyridoxal 5'-phosphate</name>
        <dbReference type="ChEBI" id="CHEBI:597326"/>
        <note>ligand shared between dimeric partners</note>
    </ligand>
</feature>
<dbReference type="Gene3D" id="3.40.640.10">
    <property type="entry name" value="Type I PLP-dependent aspartate aminotransferase-like (Major domain)"/>
    <property type="match status" value="1"/>
</dbReference>
<evidence type="ECO:0000313" key="9">
    <source>
        <dbReference type="Proteomes" id="UP001501138"/>
    </source>
</evidence>
<dbReference type="CDD" id="cd06454">
    <property type="entry name" value="KBL_like"/>
    <property type="match status" value="1"/>
</dbReference>
<evidence type="ECO:0000256" key="2">
    <source>
        <dbReference type="ARBA" id="ARBA00022679"/>
    </source>
</evidence>
<dbReference type="PANTHER" id="PTHR13693">
    <property type="entry name" value="CLASS II AMINOTRANSFERASE/8-AMINO-7-OXONONANOATE SYNTHASE"/>
    <property type="match status" value="1"/>
</dbReference>
<dbReference type="InterPro" id="IPR050087">
    <property type="entry name" value="AON_synthase_class-II"/>
</dbReference>
<evidence type="ECO:0000259" key="7">
    <source>
        <dbReference type="Pfam" id="PF00155"/>
    </source>
</evidence>
<dbReference type="HAMAP" id="MF_00985">
    <property type="entry name" value="2am3keto_CoA_ligase"/>
    <property type="match status" value="1"/>
</dbReference>
<feature type="binding site" evidence="6">
    <location>
        <position position="367"/>
    </location>
    <ligand>
        <name>substrate</name>
    </ligand>
</feature>
<comment type="catalytic activity">
    <reaction evidence="6">
        <text>glycine + acetyl-CoA = (2S)-2-amino-3-oxobutanoate + CoA</text>
        <dbReference type="Rhea" id="RHEA:20736"/>
        <dbReference type="ChEBI" id="CHEBI:57287"/>
        <dbReference type="ChEBI" id="CHEBI:57288"/>
        <dbReference type="ChEBI" id="CHEBI:57305"/>
        <dbReference type="ChEBI" id="CHEBI:78948"/>
        <dbReference type="EC" id="2.3.1.29"/>
    </reaction>
</comment>
<evidence type="ECO:0000256" key="5">
    <source>
        <dbReference type="ARBA" id="ARBA00047715"/>
    </source>
</evidence>
<gene>
    <name evidence="6" type="primary">kbl</name>
    <name evidence="8" type="ORF">GCM10009809_24530</name>
</gene>
<dbReference type="InterPro" id="IPR001917">
    <property type="entry name" value="Aminotrans_II_pyridoxalP_BS"/>
</dbReference>
<dbReference type="InterPro" id="IPR015424">
    <property type="entry name" value="PyrdxlP-dep_Trfase"/>
</dbReference>
<comment type="similarity">
    <text evidence="1 6">Belongs to the class-II pyridoxal-phosphate-dependent aminotransferase family.</text>
</comment>
<dbReference type="InterPro" id="IPR015422">
    <property type="entry name" value="PyrdxlP-dep_Trfase_small"/>
</dbReference>
<dbReference type="EMBL" id="BAAAPM010000004">
    <property type="protein sequence ID" value="GAA1727926.1"/>
    <property type="molecule type" value="Genomic_DNA"/>
</dbReference>
<keyword evidence="3 6" id="KW-0663">Pyridoxal phosphate</keyword>
<comment type="function">
    <text evidence="6">Catalyzes the cleavage of 2-amino-3-ketobutyrate to glycine and acetyl-CoA.</text>
</comment>
<dbReference type="Proteomes" id="UP001501138">
    <property type="component" value="Unassembled WGS sequence"/>
</dbReference>
<dbReference type="NCBIfam" id="NF005394">
    <property type="entry name" value="PRK06939.1"/>
    <property type="match status" value="1"/>
</dbReference>
<comment type="caution">
    <text evidence="8">The sequence shown here is derived from an EMBL/GenBank/DDBJ whole genome shotgun (WGS) entry which is preliminary data.</text>
</comment>
<comment type="catalytic activity">
    <reaction evidence="5">
        <text>6-carboxyhexanoyl-[ACP] + L-alanine + H(+) = (8S)-8-amino-7-oxononanoate + holo-[ACP] + CO2</text>
        <dbReference type="Rhea" id="RHEA:42288"/>
        <dbReference type="Rhea" id="RHEA-COMP:9685"/>
        <dbReference type="Rhea" id="RHEA-COMP:9955"/>
        <dbReference type="ChEBI" id="CHEBI:15378"/>
        <dbReference type="ChEBI" id="CHEBI:16526"/>
        <dbReference type="ChEBI" id="CHEBI:57972"/>
        <dbReference type="ChEBI" id="CHEBI:64479"/>
        <dbReference type="ChEBI" id="CHEBI:78846"/>
        <dbReference type="ChEBI" id="CHEBI:149468"/>
        <dbReference type="EC" id="2.3.1.47"/>
    </reaction>
</comment>
<accession>A0ABN2JI29</accession>
<dbReference type="InterPro" id="IPR015421">
    <property type="entry name" value="PyrdxlP-dep_Trfase_major"/>
</dbReference>
<feature type="domain" description="Aminotransferase class I/classII large" evidence="7">
    <location>
        <begin position="42"/>
        <end position="385"/>
    </location>
</feature>
<dbReference type="InterPro" id="IPR011282">
    <property type="entry name" value="2am3keto_CoA_ligase"/>
</dbReference>
<reference evidence="8 9" key="1">
    <citation type="journal article" date="2019" name="Int. J. Syst. Evol. Microbiol.">
        <title>The Global Catalogue of Microorganisms (GCM) 10K type strain sequencing project: providing services to taxonomists for standard genome sequencing and annotation.</title>
        <authorList>
            <consortium name="The Broad Institute Genomics Platform"/>
            <consortium name="The Broad Institute Genome Sequencing Center for Infectious Disease"/>
            <person name="Wu L."/>
            <person name="Ma J."/>
        </authorList>
    </citation>
    <scope>NUCLEOTIDE SEQUENCE [LARGE SCALE GENOMIC DNA]</scope>
    <source>
        <strain evidence="8 9">JCM 15589</strain>
    </source>
</reference>
<proteinExistence type="inferred from homology"/>
<feature type="binding site" description="in other chain" evidence="6">
    <location>
        <begin position="110"/>
        <end position="111"/>
    </location>
    <ligand>
        <name>pyridoxal 5'-phosphate</name>
        <dbReference type="ChEBI" id="CHEBI:597326"/>
        <note>ligand shared between dimeric partners</note>
    </ligand>
</feature>
<dbReference type="NCBIfam" id="TIGR01822">
    <property type="entry name" value="2am3keto_CoA"/>
    <property type="match status" value="1"/>
</dbReference>
<organism evidence="8 9">
    <name type="scientific">Isoptericola hypogeus</name>
    <dbReference type="NCBI Taxonomy" id="300179"/>
    <lineage>
        <taxon>Bacteria</taxon>
        <taxon>Bacillati</taxon>
        <taxon>Actinomycetota</taxon>
        <taxon>Actinomycetes</taxon>
        <taxon>Micrococcales</taxon>
        <taxon>Promicromonosporaceae</taxon>
        <taxon>Isoptericola</taxon>
    </lineage>
</organism>
<comment type="subunit">
    <text evidence="6">Homodimer.</text>
</comment>
<comment type="cofactor">
    <cofactor evidence="6">
        <name>pyridoxal 5'-phosphate</name>
        <dbReference type="ChEBI" id="CHEBI:597326"/>
    </cofactor>
    <text evidence="6">Binds 1 pyridoxal phosphate per subunit.</text>
</comment>
<dbReference type="EC" id="2.3.1.29" evidence="6"/>
<dbReference type="PROSITE" id="PS00599">
    <property type="entry name" value="AA_TRANSFER_CLASS_2"/>
    <property type="match status" value="1"/>
</dbReference>
<evidence type="ECO:0000256" key="6">
    <source>
        <dbReference type="HAMAP-Rule" id="MF_00985"/>
    </source>
</evidence>
<evidence type="ECO:0000256" key="3">
    <source>
        <dbReference type="ARBA" id="ARBA00022898"/>
    </source>
</evidence>
<dbReference type="SUPFAM" id="SSF53383">
    <property type="entry name" value="PLP-dependent transferases"/>
    <property type="match status" value="1"/>
</dbReference>
<keyword evidence="4 6" id="KW-0012">Acyltransferase</keyword>
<dbReference type="PANTHER" id="PTHR13693:SF102">
    <property type="entry name" value="2-AMINO-3-KETOBUTYRATE COENZYME A LIGASE, MITOCHONDRIAL"/>
    <property type="match status" value="1"/>
</dbReference>
<feature type="binding site" evidence="6">
    <location>
        <begin position="273"/>
        <end position="274"/>
    </location>
    <ligand>
        <name>pyridoxal 5'-phosphate</name>
        <dbReference type="ChEBI" id="CHEBI:597326"/>
        <note>ligand shared between dimeric partners</note>
    </ligand>
</feature>
<feature type="binding site" evidence="6">
    <location>
        <position position="135"/>
    </location>
    <ligand>
        <name>substrate</name>
    </ligand>
</feature>
<dbReference type="RefSeq" id="WP_344248781.1">
    <property type="nucleotide sequence ID" value="NZ_BAAAPM010000004.1"/>
</dbReference>
<evidence type="ECO:0000256" key="4">
    <source>
        <dbReference type="ARBA" id="ARBA00023315"/>
    </source>
</evidence>
<feature type="binding site" description="in other chain" evidence="6">
    <location>
        <begin position="209"/>
        <end position="212"/>
    </location>
    <ligand>
        <name>pyridoxal 5'-phosphate</name>
        <dbReference type="ChEBI" id="CHEBI:597326"/>
        <note>ligand shared between dimeric partners</note>
    </ligand>
</feature>
<evidence type="ECO:0000313" key="8">
    <source>
        <dbReference type="EMBL" id="GAA1727926.1"/>
    </source>
</evidence>
<feature type="binding site" description="in other chain" evidence="6">
    <location>
        <position position="184"/>
    </location>
    <ligand>
        <name>pyridoxal 5'-phosphate</name>
        <dbReference type="ChEBI" id="CHEBI:597326"/>
        <note>ligand shared between dimeric partners</note>
    </ligand>
</feature>
<keyword evidence="2 6" id="KW-0808">Transferase</keyword>
<name>A0ABN2JI29_9MICO</name>
<protein>
    <recommendedName>
        <fullName evidence="6">2-amino-3-ketobutyrate coenzyme A ligase</fullName>
        <shortName evidence="6">AKB ligase</shortName>
        <ecNumber evidence="6">2.3.1.29</ecNumber>
    </recommendedName>
    <alternativeName>
        <fullName evidence="6">Glycine acetyltransferase</fullName>
    </alternativeName>
</protein>
<feature type="modified residue" description="N6-(pyridoxal phosphate)lysine" evidence="6">
    <location>
        <position position="243"/>
    </location>
</feature>
<sequence length="396" mass="42543">MYGTFQEHVASQLAEIDRAGLTKHERGIAGPQGARIRADGAELLNFCANNYLGLADDPRILAAARDALDTWGYGLASVRFICGTQDQHTELERRLAGFLETDDAILFSSCFDANGGVFETLFGPQDAIVSDELNHASIIDGIRLSKAARFRYRNRDMADLEAQLTAARDGGARHVVIVTDGVFSMDGYLAPLREICDLADRYEALVLVDDSHAVGFMGPGGRGTPELCGVADRVDILTGTFGKALGGASGGYVAAHSEIVDLLRQRARPYLFSNTLAPMIVAGTLTALDLVERSGDLRARLTENAALFRRLMTDAGFDLLPGEHPIVPVMFGDAVLAARTADAMQQRGVYVTAFSYPVVPRGKARIRVQLSAAHTPEQVRACVDAFVASRQAVASA</sequence>
<dbReference type="Gene3D" id="3.90.1150.10">
    <property type="entry name" value="Aspartate Aminotransferase, domain 1"/>
    <property type="match status" value="1"/>
</dbReference>
<keyword evidence="9" id="KW-1185">Reference proteome</keyword>
<comment type="pathway">
    <text evidence="6">Amino-acid degradation; L-threonine degradation via oxydo-reductase pathway; glycine from L-threonine: step 2/2.</text>
</comment>
<dbReference type="Pfam" id="PF00155">
    <property type="entry name" value="Aminotran_1_2"/>
    <property type="match status" value="1"/>
</dbReference>
<evidence type="ECO:0000256" key="1">
    <source>
        <dbReference type="ARBA" id="ARBA00008392"/>
    </source>
</evidence>
<dbReference type="InterPro" id="IPR004839">
    <property type="entry name" value="Aminotransferase_I/II_large"/>
</dbReference>